<evidence type="ECO:0000256" key="1">
    <source>
        <dbReference type="ARBA" id="ARBA00004141"/>
    </source>
</evidence>
<accession>A0AA48HXP5</accession>
<organism evidence="7 8">
    <name type="scientific">Planctobacterium marinum</name>
    <dbReference type="NCBI Taxonomy" id="1631968"/>
    <lineage>
        <taxon>Bacteria</taxon>
        <taxon>Pseudomonadati</taxon>
        <taxon>Pseudomonadota</taxon>
        <taxon>Gammaproteobacteria</taxon>
        <taxon>Alteromonadales</taxon>
        <taxon>Alteromonadaceae</taxon>
        <taxon>Planctobacterium</taxon>
    </lineage>
</organism>
<feature type="transmembrane region" description="Helical" evidence="6">
    <location>
        <begin position="114"/>
        <end position="133"/>
    </location>
</feature>
<feature type="transmembrane region" description="Helical" evidence="6">
    <location>
        <begin position="181"/>
        <end position="199"/>
    </location>
</feature>
<dbReference type="SUPFAM" id="SSF103473">
    <property type="entry name" value="MFS general substrate transporter"/>
    <property type="match status" value="1"/>
</dbReference>
<dbReference type="Gene3D" id="1.20.1250.20">
    <property type="entry name" value="MFS general substrate transporter like domains"/>
    <property type="match status" value="2"/>
</dbReference>
<feature type="transmembrane region" description="Helical" evidence="6">
    <location>
        <begin position="448"/>
        <end position="468"/>
    </location>
</feature>
<feature type="transmembrane region" description="Helical" evidence="6">
    <location>
        <begin position="154"/>
        <end position="175"/>
    </location>
</feature>
<feature type="transmembrane region" description="Helical" evidence="6">
    <location>
        <begin position="220"/>
        <end position="241"/>
    </location>
</feature>
<feature type="transmembrane region" description="Helical" evidence="6">
    <location>
        <begin position="50"/>
        <end position="71"/>
    </location>
</feature>
<dbReference type="InterPro" id="IPR036259">
    <property type="entry name" value="MFS_trans_sf"/>
</dbReference>
<protein>
    <submittedName>
        <fullName evidence="7">Transporter</fullName>
    </submittedName>
</protein>
<dbReference type="Proteomes" id="UP001333710">
    <property type="component" value="Chromosome"/>
</dbReference>
<feature type="transmembrane region" description="Helical" evidence="6">
    <location>
        <begin position="417"/>
        <end position="442"/>
    </location>
</feature>
<evidence type="ECO:0000313" key="7">
    <source>
        <dbReference type="EMBL" id="BDX06520.1"/>
    </source>
</evidence>
<evidence type="ECO:0000256" key="6">
    <source>
        <dbReference type="SAM" id="Phobius"/>
    </source>
</evidence>
<feature type="transmembrane region" description="Helical" evidence="6">
    <location>
        <begin position="83"/>
        <end position="102"/>
    </location>
</feature>
<feature type="transmembrane region" description="Helical" evidence="6">
    <location>
        <begin position="327"/>
        <end position="347"/>
    </location>
</feature>
<name>A0AA48HXP5_9ALTE</name>
<dbReference type="GO" id="GO:0016020">
    <property type="term" value="C:membrane"/>
    <property type="evidence" value="ECO:0007669"/>
    <property type="project" value="UniProtKB-SubCell"/>
</dbReference>
<dbReference type="InterPro" id="IPR011701">
    <property type="entry name" value="MFS"/>
</dbReference>
<reference evidence="7" key="1">
    <citation type="submission" date="2023-01" db="EMBL/GenBank/DDBJ databases">
        <title>Complete genome sequence of Planctobacterium marinum strain Dej080120_11.</title>
        <authorList>
            <person name="Ueki S."/>
            <person name="Maruyama F."/>
        </authorList>
    </citation>
    <scope>NUCLEOTIDE SEQUENCE</scope>
    <source>
        <strain evidence="7">Dej080120_11</strain>
    </source>
</reference>
<keyword evidence="8" id="KW-1185">Reference proteome</keyword>
<feature type="transmembrane region" description="Helical" evidence="6">
    <location>
        <begin position="12"/>
        <end position="38"/>
    </location>
</feature>
<evidence type="ECO:0000256" key="2">
    <source>
        <dbReference type="ARBA" id="ARBA00022448"/>
    </source>
</evidence>
<dbReference type="Pfam" id="PF07690">
    <property type="entry name" value="MFS_1"/>
    <property type="match status" value="1"/>
</dbReference>
<feature type="transmembrane region" description="Helical" evidence="6">
    <location>
        <begin position="253"/>
        <end position="272"/>
    </location>
</feature>
<evidence type="ECO:0000313" key="8">
    <source>
        <dbReference type="Proteomes" id="UP001333710"/>
    </source>
</evidence>
<feature type="transmembrane region" description="Helical" evidence="6">
    <location>
        <begin position="284"/>
        <end position="307"/>
    </location>
</feature>
<dbReference type="RefSeq" id="WP_338292537.1">
    <property type="nucleotide sequence ID" value="NZ_AP027272.1"/>
</dbReference>
<gene>
    <name evidence="7" type="ORF">MACH26_20410</name>
</gene>
<dbReference type="GO" id="GO:0008506">
    <property type="term" value="F:sucrose:proton symporter activity"/>
    <property type="evidence" value="ECO:0007669"/>
    <property type="project" value="TreeGrafter"/>
</dbReference>
<feature type="transmembrane region" description="Helical" evidence="6">
    <location>
        <begin position="359"/>
        <end position="378"/>
    </location>
</feature>
<comment type="subcellular location">
    <subcellularLocation>
        <location evidence="1">Membrane</location>
        <topology evidence="1">Multi-pass membrane protein</topology>
    </subcellularLocation>
</comment>
<evidence type="ECO:0000256" key="4">
    <source>
        <dbReference type="ARBA" id="ARBA00022989"/>
    </source>
</evidence>
<keyword evidence="4 6" id="KW-1133">Transmembrane helix</keyword>
<proteinExistence type="predicted"/>
<dbReference type="KEGG" id="pmaw:MACH26_20410"/>
<evidence type="ECO:0000256" key="5">
    <source>
        <dbReference type="ARBA" id="ARBA00023136"/>
    </source>
</evidence>
<dbReference type="AlphaFoldDB" id="A0AA48HXP5"/>
<dbReference type="EMBL" id="AP027272">
    <property type="protein sequence ID" value="BDX06520.1"/>
    <property type="molecule type" value="Genomic_DNA"/>
</dbReference>
<dbReference type="PANTHER" id="PTHR19432">
    <property type="entry name" value="SUGAR TRANSPORTER"/>
    <property type="match status" value="1"/>
</dbReference>
<evidence type="ECO:0000256" key="3">
    <source>
        <dbReference type="ARBA" id="ARBA00022692"/>
    </source>
</evidence>
<keyword evidence="3 6" id="KW-0812">Transmembrane</keyword>
<dbReference type="PANTHER" id="PTHR19432:SF35">
    <property type="entry name" value="SOLUTE CARRIER FAMILY 45 MEMBER 3 ISOFORM X1"/>
    <property type="match status" value="1"/>
</dbReference>
<sequence>MLNIQRNLSNRFYAILSLPATAMGFALSVQIAAMSWILQTQFGLDVHDIGFVWAAGPLAGIIGQVIVGAISDNVWFWGGRRRPFILIGGVLAALSLLALPNIDVISTSLGIEGIVGVAITVALVLDLSINVSFNPTRSIIADVTPEGEERTKGYTWMQTVSGSFGVLAYAIGAIWNNFALIYFSVFLVLAFSVIPNLFIEEPKELKSELHPELEQTKMGFWAGLKVIQPLWGFLIYGLYALVARLADIKFDHYYIEIVCFVLTLFFVAKTLLTKEQQGGSNTEHLGFQKVLAAHSFTWVGIQSMFIYMTPFVRFNQPDIDDNALGSVVGYSFMIFNAIAAVLPVLLLQPLSAKFGAVKTHGWCIASMAVGYFVMTFMGANTYGIYMLMALLGVGWSATISLPFAIMSRKVEQSKMGLYMGLFNLSVVLPQLVASLGVGMIVGNAEDKNVLFIICGVCLAISAVCWLGVTEEKLENVEAGSGH</sequence>
<keyword evidence="5 6" id="KW-0472">Membrane</keyword>
<feature type="transmembrane region" description="Helical" evidence="6">
    <location>
        <begin position="384"/>
        <end position="405"/>
    </location>
</feature>
<keyword evidence="2" id="KW-0813">Transport</keyword>